<dbReference type="InterPro" id="IPR020845">
    <property type="entry name" value="AMP-binding_CS"/>
</dbReference>
<protein>
    <submittedName>
        <fullName evidence="5">4-chlorobenzoate--CoA ligase</fullName>
    </submittedName>
</protein>
<proteinExistence type="inferred from homology"/>
<dbReference type="InterPro" id="IPR045851">
    <property type="entry name" value="AMP-bd_C_sf"/>
</dbReference>
<dbReference type="OrthoDB" id="9803968at2"/>
<keyword evidence="2 5" id="KW-0436">Ligase</keyword>
<dbReference type="InterPro" id="IPR000873">
    <property type="entry name" value="AMP-dep_synth/lig_dom"/>
</dbReference>
<evidence type="ECO:0000256" key="1">
    <source>
        <dbReference type="ARBA" id="ARBA00006432"/>
    </source>
</evidence>
<comment type="caution">
    <text evidence="5">The sequence shown here is derived from an EMBL/GenBank/DDBJ whole genome shotgun (WGS) entry which is preliminary data.</text>
</comment>
<dbReference type="Pfam" id="PF13193">
    <property type="entry name" value="AMP-binding_C"/>
    <property type="match status" value="1"/>
</dbReference>
<dbReference type="InterPro" id="IPR042099">
    <property type="entry name" value="ANL_N_sf"/>
</dbReference>
<sequence length="513" mass="55998">MFDLGRTLLAAVERRPDAPAITDGTVRFTYREWFDKTQAIANGLETLGLARGDHLLVIMQNRWQMAALHWACQFAGIIVTPLNWRSKADEIDYCIADAEVKAVAFDASCSEAIASCQELGDRPLIATDDAVADRAMSFSALAAHAPPTLIRRAEADDWSLMLYTSGTSGRPKGVPRRHRAERAAALAHVAQNLYRQDECTLGVMPLYHTMGVRSLLAMALIDGHFVCIPRFDPAATIGAIESAGVTNLYLVPTLYHMLLEHSDFSQERVASVTKIGFAGAPMSDGLMQRVEAAFQPELFVNHYGSSEVYTYTIDQQAARKPGSSGRAALNQRIRVVPIGADSPDTSAAVGEEGAIVADMAGDEAFEGYWKRPEADAKSLKHGWFFTGDTGYFDHEGDLFVTGRLDDLIITGGENVSPVDVENALSTHPAVAEVAVAGLADEQWGKVVTAFIKRREAVDEQALQEHCLNSGLANFKRPRRYVFVEEIPKSAVGKVLRRELVAERYVVDGANTPS</sequence>
<dbReference type="Pfam" id="PF00501">
    <property type="entry name" value="AMP-binding"/>
    <property type="match status" value="1"/>
</dbReference>
<comment type="similarity">
    <text evidence="1">Belongs to the ATP-dependent AMP-binding enzyme family.</text>
</comment>
<dbReference type="GO" id="GO:0031956">
    <property type="term" value="F:medium-chain fatty acid-CoA ligase activity"/>
    <property type="evidence" value="ECO:0007669"/>
    <property type="project" value="TreeGrafter"/>
</dbReference>
<evidence type="ECO:0000259" key="3">
    <source>
        <dbReference type="Pfam" id="PF00501"/>
    </source>
</evidence>
<organism evidence="5 6">
    <name type="scientific">Salinisphaera orenii YIM 95161</name>
    <dbReference type="NCBI Taxonomy" id="1051139"/>
    <lineage>
        <taxon>Bacteria</taxon>
        <taxon>Pseudomonadati</taxon>
        <taxon>Pseudomonadota</taxon>
        <taxon>Gammaproteobacteria</taxon>
        <taxon>Salinisphaerales</taxon>
        <taxon>Salinisphaeraceae</taxon>
        <taxon>Salinisphaera</taxon>
    </lineage>
</organism>
<accession>A0A423PUX5</accession>
<evidence type="ECO:0000313" key="6">
    <source>
        <dbReference type="Proteomes" id="UP000285123"/>
    </source>
</evidence>
<gene>
    <name evidence="5" type="ORF">SAHL_09305</name>
</gene>
<feature type="domain" description="AMP-dependent synthetase/ligase" evidence="3">
    <location>
        <begin position="11"/>
        <end position="369"/>
    </location>
</feature>
<evidence type="ECO:0000256" key="2">
    <source>
        <dbReference type="ARBA" id="ARBA00022598"/>
    </source>
</evidence>
<dbReference type="PANTHER" id="PTHR43201:SF5">
    <property type="entry name" value="MEDIUM-CHAIN ACYL-COA LIGASE ACSF2, MITOCHONDRIAL"/>
    <property type="match status" value="1"/>
</dbReference>
<evidence type="ECO:0000313" key="5">
    <source>
        <dbReference type="EMBL" id="ROO29361.1"/>
    </source>
</evidence>
<dbReference type="InterPro" id="IPR025110">
    <property type="entry name" value="AMP-bd_C"/>
</dbReference>
<dbReference type="AlphaFoldDB" id="A0A423PUX5"/>
<dbReference type="RefSeq" id="WP_123591141.1">
    <property type="nucleotide sequence ID" value="NZ_AYKF01000081.1"/>
</dbReference>
<name>A0A423PUX5_9GAMM</name>
<reference evidence="5 6" key="1">
    <citation type="submission" date="2013-10" db="EMBL/GenBank/DDBJ databases">
        <title>Salinisphaera halophila YIM 95161 Genome Sequencing.</title>
        <authorList>
            <person name="Lai Q."/>
            <person name="Li C."/>
            <person name="Shao Z."/>
        </authorList>
    </citation>
    <scope>NUCLEOTIDE SEQUENCE [LARGE SCALE GENOMIC DNA]</scope>
    <source>
        <strain evidence="5 6">YIM 95161</strain>
    </source>
</reference>
<dbReference type="Proteomes" id="UP000285123">
    <property type="component" value="Unassembled WGS sequence"/>
</dbReference>
<feature type="domain" description="AMP-binding enzyme C-terminal" evidence="4">
    <location>
        <begin position="420"/>
        <end position="493"/>
    </location>
</feature>
<dbReference type="PROSITE" id="PS00455">
    <property type="entry name" value="AMP_BINDING"/>
    <property type="match status" value="1"/>
</dbReference>
<evidence type="ECO:0000259" key="4">
    <source>
        <dbReference type="Pfam" id="PF13193"/>
    </source>
</evidence>
<dbReference type="SUPFAM" id="SSF56801">
    <property type="entry name" value="Acetyl-CoA synthetase-like"/>
    <property type="match status" value="1"/>
</dbReference>
<dbReference type="Gene3D" id="3.30.300.30">
    <property type="match status" value="1"/>
</dbReference>
<dbReference type="PANTHER" id="PTHR43201">
    <property type="entry name" value="ACYL-COA SYNTHETASE"/>
    <property type="match status" value="1"/>
</dbReference>
<dbReference type="GO" id="GO:0006631">
    <property type="term" value="P:fatty acid metabolic process"/>
    <property type="evidence" value="ECO:0007669"/>
    <property type="project" value="TreeGrafter"/>
</dbReference>
<dbReference type="Gene3D" id="3.40.50.12780">
    <property type="entry name" value="N-terminal domain of ligase-like"/>
    <property type="match status" value="1"/>
</dbReference>
<dbReference type="EMBL" id="AYKF01000081">
    <property type="protein sequence ID" value="ROO29361.1"/>
    <property type="molecule type" value="Genomic_DNA"/>
</dbReference>